<feature type="chain" id="PRO_5028827293" evidence="2">
    <location>
        <begin position="26"/>
        <end position="415"/>
    </location>
</feature>
<name>A0A7C8JJ05_ORBOL</name>
<dbReference type="AlphaFoldDB" id="A0A7C8JJ05"/>
<evidence type="ECO:0000313" key="3">
    <source>
        <dbReference type="EMBL" id="KAF3126099.1"/>
    </source>
</evidence>
<feature type="compositionally biased region" description="Polar residues" evidence="1">
    <location>
        <begin position="293"/>
        <end position="307"/>
    </location>
</feature>
<evidence type="ECO:0000256" key="2">
    <source>
        <dbReference type="SAM" id="SignalP"/>
    </source>
</evidence>
<proteinExistence type="predicted"/>
<evidence type="ECO:0000313" key="4">
    <source>
        <dbReference type="Proteomes" id="UP000480548"/>
    </source>
</evidence>
<organism evidence="3 4">
    <name type="scientific">Orbilia oligospora</name>
    <name type="common">Nematode-trapping fungus</name>
    <name type="synonym">Arthrobotrys oligospora</name>
    <dbReference type="NCBI Taxonomy" id="2813651"/>
    <lineage>
        <taxon>Eukaryota</taxon>
        <taxon>Fungi</taxon>
        <taxon>Dikarya</taxon>
        <taxon>Ascomycota</taxon>
        <taxon>Pezizomycotina</taxon>
        <taxon>Orbiliomycetes</taxon>
        <taxon>Orbiliales</taxon>
        <taxon>Orbiliaceae</taxon>
        <taxon>Orbilia</taxon>
    </lineage>
</organism>
<reference evidence="3 4" key="1">
    <citation type="submission" date="2019-06" db="EMBL/GenBank/DDBJ databases">
        <authorList>
            <person name="Palmer J.M."/>
        </authorList>
    </citation>
    <scope>NUCLEOTIDE SEQUENCE [LARGE SCALE GENOMIC DNA]</scope>
    <source>
        <strain evidence="3 4">TWF703</strain>
    </source>
</reference>
<dbReference type="Proteomes" id="UP000480548">
    <property type="component" value="Unassembled WGS sequence"/>
</dbReference>
<dbReference type="EMBL" id="WIQZ01000086">
    <property type="protein sequence ID" value="KAF3126099.1"/>
    <property type="molecule type" value="Genomic_DNA"/>
</dbReference>
<gene>
    <name evidence="3" type="ORF">TWF703_010560</name>
</gene>
<accession>A0A7C8JJ05</accession>
<feature type="region of interest" description="Disordered" evidence="1">
    <location>
        <begin position="287"/>
        <end position="328"/>
    </location>
</feature>
<sequence length="415" mass="45660">MGAHMISASLYAVSILLVVLPFASSGLINSIGISINVPPPLPTSQSQPNPIWQQYGLLDVTATINSTIVVVPIPIAQARAIIPVQYPILTAAYHELLPGWLEDMYPLIVAIQLEHDIHGFGLTIPDFTTFRIAFPFVDILKDGYSNFVYAPVNWINLNPVGLLGLSVYGLFTPIANMDPPGDPYDFVPVSKASAPGEVYFNFTDTLNINHKTPNGYVKLAPAASDIPWNFIRNVTNQPFTGNFLICDNQIRIFNTSLTQSPFDPVPVVGSVFLDSIKYPHLKLNENDAKGWPSSAQTEYPAPSSRQLMATGGSHNSNNKDSSNNDGGQPEDAAYALLLQENKMLKITILELQIAQCRNLALIDRFVNGQVNDPENGPSSQRQEVLRNRMEELEGRLLEMREEGDENMGLQGNNNE</sequence>
<evidence type="ECO:0000256" key="1">
    <source>
        <dbReference type="SAM" id="MobiDB-lite"/>
    </source>
</evidence>
<feature type="compositionally biased region" description="Low complexity" evidence="1">
    <location>
        <begin position="311"/>
        <end position="327"/>
    </location>
</feature>
<keyword evidence="2" id="KW-0732">Signal</keyword>
<protein>
    <submittedName>
        <fullName evidence="3">Uncharacterized protein</fullName>
    </submittedName>
</protein>
<comment type="caution">
    <text evidence="3">The sequence shown here is derived from an EMBL/GenBank/DDBJ whole genome shotgun (WGS) entry which is preliminary data.</text>
</comment>
<feature type="signal peptide" evidence="2">
    <location>
        <begin position="1"/>
        <end position="25"/>
    </location>
</feature>